<sequence length="294" mass="34773">MNDKQEFPTFDICNLNTDKNINELFSVDRFKGYVDSNPHLKQMHNHHYYHLVYFTEGSGEHIIDFESFPVQSGMMYFMRPGQVHQWRFQNKYDGYVINFSANFFDWLGIHSGILNHFSFFKSMQLQHQVTMITNDQSVEVVSIFEQILQEHALNDSTSNLKIATLLLQLFIDVNRFFNPAESSINEYQSVLIHNFKDLIEQFFKEKRLPKEYAEMLYITPNHLNALCKDVIGISAGELIRNRVILEAKRLLVNKNITVSEVAYALNFQDVSYFVKFFKKDTHLTPEQFRKQYYL</sequence>
<comment type="caution">
    <text evidence="5">The sequence shown here is derived from an EMBL/GenBank/DDBJ whole genome shotgun (WGS) entry which is preliminary data.</text>
</comment>
<dbReference type="RefSeq" id="WP_121935204.1">
    <property type="nucleotide sequence ID" value="NZ_RDOJ01000015.1"/>
</dbReference>
<dbReference type="EMBL" id="RDOJ01000015">
    <property type="protein sequence ID" value="RLZ08062.1"/>
    <property type="molecule type" value="Genomic_DNA"/>
</dbReference>
<dbReference type="Pfam" id="PF12833">
    <property type="entry name" value="HTH_18"/>
    <property type="match status" value="1"/>
</dbReference>
<dbReference type="AlphaFoldDB" id="A0A3L9M5F4"/>
<evidence type="ECO:0000256" key="2">
    <source>
        <dbReference type="ARBA" id="ARBA00023125"/>
    </source>
</evidence>
<name>A0A3L9M5F4_9FLAO</name>
<dbReference type="GO" id="GO:0003700">
    <property type="term" value="F:DNA-binding transcription factor activity"/>
    <property type="evidence" value="ECO:0007669"/>
    <property type="project" value="InterPro"/>
</dbReference>
<dbReference type="Gene3D" id="1.10.10.60">
    <property type="entry name" value="Homeodomain-like"/>
    <property type="match status" value="1"/>
</dbReference>
<reference evidence="5 6" key="1">
    <citation type="submission" date="2018-10" db="EMBL/GenBank/DDBJ databases">
        <authorList>
            <person name="Chen X."/>
        </authorList>
    </citation>
    <scope>NUCLEOTIDE SEQUENCE [LARGE SCALE GENOMIC DNA]</scope>
    <source>
        <strain evidence="5 6">YIM 102668</strain>
    </source>
</reference>
<dbReference type="InterPro" id="IPR014710">
    <property type="entry name" value="RmlC-like_jellyroll"/>
</dbReference>
<dbReference type="OrthoDB" id="2585681at2"/>
<dbReference type="GO" id="GO:0043565">
    <property type="term" value="F:sequence-specific DNA binding"/>
    <property type="evidence" value="ECO:0007669"/>
    <property type="project" value="InterPro"/>
</dbReference>
<evidence type="ECO:0000259" key="4">
    <source>
        <dbReference type="PROSITE" id="PS01124"/>
    </source>
</evidence>
<dbReference type="PANTHER" id="PTHR43280">
    <property type="entry name" value="ARAC-FAMILY TRANSCRIPTIONAL REGULATOR"/>
    <property type="match status" value="1"/>
</dbReference>
<protein>
    <submittedName>
        <fullName evidence="5">Helix-turn-helix domain-containing protein</fullName>
    </submittedName>
</protein>
<dbReference type="PROSITE" id="PS01124">
    <property type="entry name" value="HTH_ARAC_FAMILY_2"/>
    <property type="match status" value="1"/>
</dbReference>
<dbReference type="SMART" id="SM00342">
    <property type="entry name" value="HTH_ARAC"/>
    <property type="match status" value="1"/>
</dbReference>
<feature type="domain" description="HTH araC/xylS-type" evidence="4">
    <location>
        <begin position="193"/>
        <end position="291"/>
    </location>
</feature>
<gene>
    <name evidence="5" type="ORF">EAH69_10720</name>
</gene>
<dbReference type="Proteomes" id="UP000275348">
    <property type="component" value="Unassembled WGS sequence"/>
</dbReference>
<dbReference type="SUPFAM" id="SSF46689">
    <property type="entry name" value="Homeodomain-like"/>
    <property type="match status" value="1"/>
</dbReference>
<dbReference type="InterPro" id="IPR037923">
    <property type="entry name" value="HTH-like"/>
</dbReference>
<evidence type="ECO:0000256" key="3">
    <source>
        <dbReference type="ARBA" id="ARBA00023163"/>
    </source>
</evidence>
<dbReference type="PANTHER" id="PTHR43280:SF32">
    <property type="entry name" value="TRANSCRIPTIONAL REGULATORY PROTEIN"/>
    <property type="match status" value="1"/>
</dbReference>
<organism evidence="5 6">
    <name type="scientific">Faecalibacter macacae</name>
    <dbReference type="NCBI Taxonomy" id="1859289"/>
    <lineage>
        <taxon>Bacteria</taxon>
        <taxon>Pseudomonadati</taxon>
        <taxon>Bacteroidota</taxon>
        <taxon>Flavobacteriia</taxon>
        <taxon>Flavobacteriales</taxon>
        <taxon>Weeksellaceae</taxon>
        <taxon>Faecalibacter</taxon>
    </lineage>
</organism>
<evidence type="ECO:0000313" key="5">
    <source>
        <dbReference type="EMBL" id="RLZ08062.1"/>
    </source>
</evidence>
<keyword evidence="1" id="KW-0805">Transcription regulation</keyword>
<keyword evidence="3" id="KW-0804">Transcription</keyword>
<accession>A0A3L9M5F4</accession>
<dbReference type="InterPro" id="IPR003313">
    <property type="entry name" value="AraC-bd"/>
</dbReference>
<dbReference type="Gene3D" id="2.60.120.10">
    <property type="entry name" value="Jelly Rolls"/>
    <property type="match status" value="1"/>
</dbReference>
<evidence type="ECO:0000256" key="1">
    <source>
        <dbReference type="ARBA" id="ARBA00023015"/>
    </source>
</evidence>
<dbReference type="SUPFAM" id="SSF51215">
    <property type="entry name" value="Regulatory protein AraC"/>
    <property type="match status" value="1"/>
</dbReference>
<keyword evidence="6" id="KW-1185">Reference proteome</keyword>
<proteinExistence type="predicted"/>
<dbReference type="InterPro" id="IPR018060">
    <property type="entry name" value="HTH_AraC"/>
</dbReference>
<evidence type="ECO:0000313" key="6">
    <source>
        <dbReference type="Proteomes" id="UP000275348"/>
    </source>
</evidence>
<dbReference type="Pfam" id="PF02311">
    <property type="entry name" value="AraC_binding"/>
    <property type="match status" value="1"/>
</dbReference>
<keyword evidence="2" id="KW-0238">DNA-binding</keyword>
<dbReference type="InterPro" id="IPR009057">
    <property type="entry name" value="Homeodomain-like_sf"/>
</dbReference>